<evidence type="ECO:0000313" key="2">
    <source>
        <dbReference type="Proteomes" id="UP000249204"/>
    </source>
</evidence>
<dbReference type="AlphaFoldDB" id="A0A2W6PCH1"/>
<dbReference type="Proteomes" id="UP000249204">
    <property type="component" value="Unassembled WGS sequence"/>
</dbReference>
<sequence>MKVKVTSKVAEALDKLEWDEWSKQFNLIGHCKNFSGNGKKVGNTFNEELSELNSIEPIVFAKILINGYEAVK</sequence>
<gene>
    <name evidence="1" type="ORF">DN757_01510</name>
</gene>
<reference evidence="1 2" key="1">
    <citation type="submission" date="2018-06" db="EMBL/GenBank/DDBJ databases">
        <title>Isolation of heavy metals resistant Paenibacillus silvae NC2 from Gold-Copper mine in ZiJin, China.</title>
        <authorList>
            <person name="Xu J."/>
            <person name="Mazhar H.S."/>
            <person name="Rensing C."/>
        </authorList>
    </citation>
    <scope>NUCLEOTIDE SEQUENCE [LARGE SCALE GENOMIC DNA]</scope>
    <source>
        <strain evidence="1 2">NC2</strain>
    </source>
</reference>
<organism evidence="1 2">
    <name type="scientific">Paenibacillus silvae</name>
    <dbReference type="NCBI Taxonomy" id="1325358"/>
    <lineage>
        <taxon>Bacteria</taxon>
        <taxon>Bacillati</taxon>
        <taxon>Bacillota</taxon>
        <taxon>Bacilli</taxon>
        <taxon>Bacillales</taxon>
        <taxon>Paenibacillaceae</taxon>
        <taxon>Paenibacillus</taxon>
    </lineage>
</organism>
<dbReference type="EMBL" id="QKWW01000006">
    <property type="protein sequence ID" value="PZT57360.1"/>
    <property type="molecule type" value="Genomic_DNA"/>
</dbReference>
<name>A0A2W6PCH1_9BACL</name>
<accession>A0A2W6PCH1</accession>
<dbReference type="RefSeq" id="WP_111268512.1">
    <property type="nucleotide sequence ID" value="NZ_QKWW01000006.1"/>
</dbReference>
<proteinExistence type="predicted"/>
<comment type="caution">
    <text evidence="1">The sequence shown here is derived from an EMBL/GenBank/DDBJ whole genome shotgun (WGS) entry which is preliminary data.</text>
</comment>
<protein>
    <submittedName>
        <fullName evidence="1">Uncharacterized protein</fullName>
    </submittedName>
</protein>
<evidence type="ECO:0000313" key="1">
    <source>
        <dbReference type="EMBL" id="PZT57360.1"/>
    </source>
</evidence>